<accession>A0ACC1YY80</accession>
<gene>
    <name evidence="1" type="ORF">OWV82_001118</name>
</gene>
<keyword evidence="2" id="KW-1185">Reference proteome</keyword>
<comment type="caution">
    <text evidence="1">The sequence shown here is derived from an EMBL/GenBank/DDBJ whole genome shotgun (WGS) entry which is preliminary data.</text>
</comment>
<protein>
    <submittedName>
        <fullName evidence="1">Dead box ATP-dependent RNA helicase</fullName>
    </submittedName>
</protein>
<organism evidence="1 2">
    <name type="scientific">Melia azedarach</name>
    <name type="common">Chinaberry tree</name>
    <dbReference type="NCBI Taxonomy" id="155640"/>
    <lineage>
        <taxon>Eukaryota</taxon>
        <taxon>Viridiplantae</taxon>
        <taxon>Streptophyta</taxon>
        <taxon>Embryophyta</taxon>
        <taxon>Tracheophyta</taxon>
        <taxon>Spermatophyta</taxon>
        <taxon>Magnoliopsida</taxon>
        <taxon>eudicotyledons</taxon>
        <taxon>Gunneridae</taxon>
        <taxon>Pentapetalae</taxon>
        <taxon>rosids</taxon>
        <taxon>malvids</taxon>
        <taxon>Sapindales</taxon>
        <taxon>Meliaceae</taxon>
        <taxon>Melia</taxon>
    </lineage>
</organism>
<reference evidence="1 2" key="1">
    <citation type="journal article" date="2023" name="Science">
        <title>Complex scaffold remodeling in plant triterpene biosynthesis.</title>
        <authorList>
            <person name="De La Pena R."/>
            <person name="Hodgson H."/>
            <person name="Liu J.C."/>
            <person name="Stephenson M.J."/>
            <person name="Martin A.C."/>
            <person name="Owen C."/>
            <person name="Harkess A."/>
            <person name="Leebens-Mack J."/>
            <person name="Jimenez L.E."/>
            <person name="Osbourn A."/>
            <person name="Sattely E.S."/>
        </authorList>
    </citation>
    <scope>NUCLEOTIDE SEQUENCE [LARGE SCALE GENOMIC DNA]</scope>
    <source>
        <strain evidence="2">cv. JPN11</strain>
        <tissue evidence="1">Leaf</tissue>
    </source>
</reference>
<keyword evidence="1" id="KW-0547">Nucleotide-binding</keyword>
<sequence length="771" mass="86228">MPIKLFPHLRLLNPSLPVTRFPSMNLKPSIGSSRAVPALRQMFPFKLKYLGFGAGVKEQQLGVRKLSTRPFRAGSRSSSEFSRNRDRGRGGEIRASKSLIDDEAELNDWVSELGSDSFGGNKRCSKDDGVSDFGKARSRKNSRGRDGDSFAPKRRRESGSADFYESNRRVNQNPVNSFSRDSNSRSNRRFNSDLEDGNRELYWSKKTRGLERGDTNSFAEKRNERKGKNFRTRFSDDDDGVGEERGRVMSGIKDLLGVEVSDVDDDDDSALRKNARSSIGLDKESGEKRVISPGKYDSYLSEARFDQCPISPLSMKGIKDAGYEKMTIVQEATLPVILKGKDVLAKAKTGTGKTVAFLLPSIEVVIKSPPVDRDQKRSPILVLVICPTRELATQAAAEANTLLKYHPSIGVQVVIGGTRLALEQKRMQANPCQILVATPGRLRDHIENTAGFATRLMGVKVLVLDEADHLLDMGFRKDIERIIAAVPKQRQTLLFSATVPEEVRQICHIALRRDHEFINTVEEGSEETHAQVRQMHLVAPLDQHFPLLYSLLKEHVADNPDYKVLVFCTTAMVTRMVSDLLGELKLNVREIHSRKPQSYRTRVSDEFRKSKGLILVTSDVSARGVDYPDVTLVIQVGLPADREQYIHRLGRTGRKGKEGEGILLLAPWEEFFLSTVKDLPISKAPAPSVDPDTKKKVERALCHVEMKSKEAAYQAWLGYYNSNKKVGRDKCRLVELANEFSRSMGLDNPPAIPKLVLGKMGLRNVPGLRSK</sequence>
<keyword evidence="1" id="KW-0347">Helicase</keyword>
<evidence type="ECO:0000313" key="1">
    <source>
        <dbReference type="EMBL" id="KAJ4728134.1"/>
    </source>
</evidence>
<proteinExistence type="predicted"/>
<name>A0ACC1YY80_MELAZ</name>
<keyword evidence="1" id="KW-0067">ATP-binding</keyword>
<keyword evidence="1" id="KW-0378">Hydrolase</keyword>
<dbReference type="EMBL" id="CM051394">
    <property type="protein sequence ID" value="KAJ4728134.1"/>
    <property type="molecule type" value="Genomic_DNA"/>
</dbReference>
<dbReference type="Proteomes" id="UP001164539">
    <property type="component" value="Chromosome 1"/>
</dbReference>
<evidence type="ECO:0000313" key="2">
    <source>
        <dbReference type="Proteomes" id="UP001164539"/>
    </source>
</evidence>